<feature type="transmembrane region" description="Helical" evidence="5">
    <location>
        <begin position="194"/>
        <end position="214"/>
    </location>
</feature>
<name>A0A212L2C4_9BACT</name>
<dbReference type="PANTHER" id="PTHR43359">
    <property type="entry name" value="FORMATE HYDROGENLYASE SUBUNIT 4"/>
    <property type="match status" value="1"/>
</dbReference>
<dbReference type="EMBL" id="FMJC01000002">
    <property type="protein sequence ID" value="SCM71714.1"/>
    <property type="molecule type" value="Genomic_DNA"/>
</dbReference>
<feature type="transmembrane region" description="Helical" evidence="5">
    <location>
        <begin position="105"/>
        <end position="127"/>
    </location>
</feature>
<comment type="subcellular location">
    <subcellularLocation>
        <location evidence="1">Membrane</location>
        <topology evidence="1">Multi-pass membrane protein</topology>
    </subcellularLocation>
</comment>
<dbReference type="AlphaFoldDB" id="A0A212L2C4"/>
<evidence type="ECO:0000313" key="6">
    <source>
        <dbReference type="EMBL" id="SCM71714.1"/>
    </source>
</evidence>
<gene>
    <name evidence="6" type="ORF">KL86DES1_20151</name>
</gene>
<accession>A0A212L2C4</accession>
<reference evidence="6" key="1">
    <citation type="submission" date="2016-08" db="EMBL/GenBank/DDBJ databases">
        <authorList>
            <person name="Seilhamer J.J."/>
        </authorList>
    </citation>
    <scope>NUCLEOTIDE SEQUENCE</scope>
    <source>
        <strain evidence="6">86-1</strain>
    </source>
</reference>
<dbReference type="InterPro" id="IPR018086">
    <property type="entry name" value="NADH_UbQ_OxRdtase_su1_CS"/>
</dbReference>
<feature type="transmembrane region" description="Helical" evidence="5">
    <location>
        <begin position="235"/>
        <end position="259"/>
    </location>
</feature>
<feature type="transmembrane region" description="Helical" evidence="5">
    <location>
        <begin position="271"/>
        <end position="289"/>
    </location>
</feature>
<dbReference type="InterPro" id="IPR052561">
    <property type="entry name" value="ComplexI_Subunit1"/>
</dbReference>
<protein>
    <submittedName>
        <fullName evidence="6">Respiratory-chain NADH dehydrogenase subunit 1</fullName>
    </submittedName>
</protein>
<feature type="transmembrane region" description="Helical" evidence="5">
    <location>
        <begin position="139"/>
        <end position="159"/>
    </location>
</feature>
<proteinExistence type="predicted"/>
<dbReference type="PANTHER" id="PTHR43359:SF1">
    <property type="entry name" value="FORMATE HYDROGENLYASE SUBUNIT 4-RELATED"/>
    <property type="match status" value="1"/>
</dbReference>
<feature type="transmembrane region" description="Helical" evidence="5">
    <location>
        <begin position="6"/>
        <end position="27"/>
    </location>
</feature>
<dbReference type="PROSITE" id="PS00668">
    <property type="entry name" value="COMPLEX1_ND1_2"/>
    <property type="match status" value="1"/>
</dbReference>
<keyword evidence="2 5" id="KW-0812">Transmembrane</keyword>
<sequence length="323" mass="35075">MSDTLLAILHMCVFPGGAFALMVAMFFKGLDRRVEARLQRRVGPPLVQPWLDIAKLLTKETLIPRTACRPAFLLAPVFGFTGMAVCAAFIPISGVYNGLFNMGDLLVIFYLLPIPAMAIMLGGSASSSPYGAVGFSREMVLMFAYEMPLLMILLAVAMLTGKTLAGGAWGAEFSLFKIVALQQQTGSFGFNPSMIPAFLAYLIFLPGTMGVVPFDIPEAETEIVEGPLLEYGGPLLALFQITSALKTFVVLGLGVALFFPGTISEWWPVNLVWFLCKCLALMLVSLTLVKSATGRFRIDQAFRFYVTVPAALALCSLILVWVM</sequence>
<evidence type="ECO:0000256" key="1">
    <source>
        <dbReference type="ARBA" id="ARBA00004141"/>
    </source>
</evidence>
<evidence type="ECO:0000256" key="2">
    <source>
        <dbReference type="ARBA" id="ARBA00022692"/>
    </source>
</evidence>
<evidence type="ECO:0000256" key="4">
    <source>
        <dbReference type="ARBA" id="ARBA00023136"/>
    </source>
</evidence>
<organism evidence="6">
    <name type="scientific">uncultured Desulfovibrio sp</name>
    <dbReference type="NCBI Taxonomy" id="167968"/>
    <lineage>
        <taxon>Bacteria</taxon>
        <taxon>Pseudomonadati</taxon>
        <taxon>Thermodesulfobacteriota</taxon>
        <taxon>Desulfovibrionia</taxon>
        <taxon>Desulfovibrionales</taxon>
        <taxon>Desulfovibrionaceae</taxon>
        <taxon>Desulfovibrio</taxon>
        <taxon>environmental samples</taxon>
    </lineage>
</organism>
<evidence type="ECO:0000256" key="5">
    <source>
        <dbReference type="SAM" id="Phobius"/>
    </source>
</evidence>
<feature type="transmembrane region" description="Helical" evidence="5">
    <location>
        <begin position="301"/>
        <end position="322"/>
    </location>
</feature>
<dbReference type="InterPro" id="IPR001694">
    <property type="entry name" value="NADH_UbQ_OxRdtase_su1/FPO"/>
</dbReference>
<dbReference type="GO" id="GO:0005886">
    <property type="term" value="C:plasma membrane"/>
    <property type="evidence" value="ECO:0007669"/>
    <property type="project" value="TreeGrafter"/>
</dbReference>
<keyword evidence="3 5" id="KW-1133">Transmembrane helix</keyword>
<dbReference type="RefSeq" id="WP_179979876.1">
    <property type="nucleotide sequence ID" value="NZ_LT608333.1"/>
</dbReference>
<feature type="transmembrane region" description="Helical" evidence="5">
    <location>
        <begin position="71"/>
        <end position="93"/>
    </location>
</feature>
<keyword evidence="4 5" id="KW-0472">Membrane</keyword>
<evidence type="ECO:0000256" key="3">
    <source>
        <dbReference type="ARBA" id="ARBA00022989"/>
    </source>
</evidence>
<dbReference type="Pfam" id="PF00146">
    <property type="entry name" value="NADHdh"/>
    <property type="match status" value="1"/>
</dbReference>